<evidence type="ECO:0000313" key="2">
    <source>
        <dbReference type="Proteomes" id="UP000265520"/>
    </source>
</evidence>
<organism evidence="1 2">
    <name type="scientific">Trifolium medium</name>
    <dbReference type="NCBI Taxonomy" id="97028"/>
    <lineage>
        <taxon>Eukaryota</taxon>
        <taxon>Viridiplantae</taxon>
        <taxon>Streptophyta</taxon>
        <taxon>Embryophyta</taxon>
        <taxon>Tracheophyta</taxon>
        <taxon>Spermatophyta</taxon>
        <taxon>Magnoliopsida</taxon>
        <taxon>eudicotyledons</taxon>
        <taxon>Gunneridae</taxon>
        <taxon>Pentapetalae</taxon>
        <taxon>rosids</taxon>
        <taxon>fabids</taxon>
        <taxon>Fabales</taxon>
        <taxon>Fabaceae</taxon>
        <taxon>Papilionoideae</taxon>
        <taxon>50 kb inversion clade</taxon>
        <taxon>NPAAA clade</taxon>
        <taxon>Hologalegina</taxon>
        <taxon>IRL clade</taxon>
        <taxon>Trifolieae</taxon>
        <taxon>Trifolium</taxon>
    </lineage>
</organism>
<name>A0A392W4W5_9FABA</name>
<comment type="caution">
    <text evidence="1">The sequence shown here is derived from an EMBL/GenBank/DDBJ whole genome shotgun (WGS) entry which is preliminary data.</text>
</comment>
<proteinExistence type="predicted"/>
<protein>
    <submittedName>
        <fullName evidence="1">Uncharacterized protein</fullName>
    </submittedName>
</protein>
<feature type="non-terminal residue" evidence="1">
    <location>
        <position position="13"/>
    </location>
</feature>
<dbReference type="Proteomes" id="UP000265520">
    <property type="component" value="Unassembled WGS sequence"/>
</dbReference>
<dbReference type="EMBL" id="LXQA011366603">
    <property type="protein sequence ID" value="MCI94793.1"/>
    <property type="molecule type" value="Genomic_DNA"/>
</dbReference>
<keyword evidence="2" id="KW-1185">Reference proteome</keyword>
<evidence type="ECO:0000313" key="1">
    <source>
        <dbReference type="EMBL" id="MCI94793.1"/>
    </source>
</evidence>
<sequence length="13" mass="1499">MPADQQNMVSHIK</sequence>
<accession>A0A392W4W5</accession>
<reference evidence="1 2" key="1">
    <citation type="journal article" date="2018" name="Front. Plant Sci.">
        <title>Red Clover (Trifolium pratense) and Zigzag Clover (T. medium) - A Picture of Genomic Similarities and Differences.</title>
        <authorList>
            <person name="Dluhosova J."/>
            <person name="Istvanek J."/>
            <person name="Nedelnik J."/>
            <person name="Repkova J."/>
        </authorList>
    </citation>
    <scope>NUCLEOTIDE SEQUENCE [LARGE SCALE GENOMIC DNA]</scope>
    <source>
        <strain evidence="2">cv. 10/8</strain>
        <tissue evidence="1">Leaf</tissue>
    </source>
</reference>